<feature type="region of interest" description="Disordered" evidence="1">
    <location>
        <begin position="1"/>
        <end position="28"/>
    </location>
</feature>
<dbReference type="OrthoDB" id="694469at2759"/>
<comment type="caution">
    <text evidence="2">The sequence shown here is derived from an EMBL/GenBank/DDBJ whole genome shotgun (WGS) entry which is preliminary data.</text>
</comment>
<dbReference type="AlphaFoldDB" id="A0A3L6Q6E2"/>
<dbReference type="Proteomes" id="UP000275267">
    <property type="component" value="Unassembled WGS sequence"/>
</dbReference>
<proteinExistence type="predicted"/>
<gene>
    <name evidence="2" type="ORF">C2845_PM15G02420</name>
</gene>
<reference evidence="3" key="1">
    <citation type="journal article" date="2019" name="Nat. Commun.">
        <title>The genome of broomcorn millet.</title>
        <authorList>
            <person name="Zou C."/>
            <person name="Miki D."/>
            <person name="Li D."/>
            <person name="Tang Q."/>
            <person name="Xiao L."/>
            <person name="Rajput S."/>
            <person name="Deng P."/>
            <person name="Jia W."/>
            <person name="Huang R."/>
            <person name="Zhang M."/>
            <person name="Sun Y."/>
            <person name="Hu J."/>
            <person name="Fu X."/>
            <person name="Schnable P.S."/>
            <person name="Li F."/>
            <person name="Zhang H."/>
            <person name="Feng B."/>
            <person name="Zhu X."/>
            <person name="Liu R."/>
            <person name="Schnable J.C."/>
            <person name="Zhu J.-K."/>
            <person name="Zhang H."/>
        </authorList>
    </citation>
    <scope>NUCLEOTIDE SEQUENCE [LARGE SCALE GENOMIC DNA]</scope>
</reference>
<evidence type="ECO:0000313" key="2">
    <source>
        <dbReference type="EMBL" id="RLM73408.1"/>
    </source>
</evidence>
<protein>
    <submittedName>
        <fullName evidence="2">Uncharacterized protein</fullName>
    </submittedName>
</protein>
<evidence type="ECO:0000313" key="3">
    <source>
        <dbReference type="Proteomes" id="UP000275267"/>
    </source>
</evidence>
<evidence type="ECO:0000256" key="1">
    <source>
        <dbReference type="SAM" id="MobiDB-lite"/>
    </source>
</evidence>
<dbReference type="EMBL" id="PQIB02000013">
    <property type="protein sequence ID" value="RLM73408.1"/>
    <property type="molecule type" value="Genomic_DNA"/>
</dbReference>
<sequence>MGSSSKPTLPQGRSEARPPTNLWRERQERDYRKANGLCYLCAEKYEPSHAEKCTNRPKSQLNAIVVNDLDVNLTEEVLTQLAVEDSRTDDFCHLSLHALSTAEDAECIKIRALVKKKDNSHTHGQWEFP</sequence>
<accession>A0A3L6Q6E2</accession>
<keyword evidence="3" id="KW-1185">Reference proteome</keyword>
<organism evidence="2 3">
    <name type="scientific">Panicum miliaceum</name>
    <name type="common">Proso millet</name>
    <name type="synonym">Broomcorn millet</name>
    <dbReference type="NCBI Taxonomy" id="4540"/>
    <lineage>
        <taxon>Eukaryota</taxon>
        <taxon>Viridiplantae</taxon>
        <taxon>Streptophyta</taxon>
        <taxon>Embryophyta</taxon>
        <taxon>Tracheophyta</taxon>
        <taxon>Spermatophyta</taxon>
        <taxon>Magnoliopsida</taxon>
        <taxon>Liliopsida</taxon>
        <taxon>Poales</taxon>
        <taxon>Poaceae</taxon>
        <taxon>PACMAD clade</taxon>
        <taxon>Panicoideae</taxon>
        <taxon>Panicodae</taxon>
        <taxon>Paniceae</taxon>
        <taxon>Panicinae</taxon>
        <taxon>Panicum</taxon>
        <taxon>Panicum sect. Panicum</taxon>
    </lineage>
</organism>
<name>A0A3L6Q6E2_PANMI</name>